<organism evidence="2 3">
    <name type="scientific">Rhizocola hellebori</name>
    <dbReference type="NCBI Taxonomy" id="1392758"/>
    <lineage>
        <taxon>Bacteria</taxon>
        <taxon>Bacillati</taxon>
        <taxon>Actinomycetota</taxon>
        <taxon>Actinomycetes</taxon>
        <taxon>Micromonosporales</taxon>
        <taxon>Micromonosporaceae</taxon>
        <taxon>Rhizocola</taxon>
    </lineage>
</organism>
<dbReference type="Proteomes" id="UP000612899">
    <property type="component" value="Unassembled WGS sequence"/>
</dbReference>
<feature type="transmembrane region" description="Helical" evidence="1">
    <location>
        <begin position="74"/>
        <end position="92"/>
    </location>
</feature>
<sequence length="216" mass="22968">MTELIPQNAYPAPAVATTPPCAYCGCAPTINTTIRGHRGIIIVMQFLSQKGPFCRDCGIATFRAMSSKTMIQGWWGYASFIITPFILLWNLIQRVRLGKLSPPAPAPDGNSGTPMAIGRPVLLRAGAIGLVVPLAVIGVIGSALLFGPPADHIGQCVVGKEGQEVKYVSCDKPNDGKVISVATDPDLCPAEATGYVEQFVTRRGSETKLDEVLCLK</sequence>
<evidence type="ECO:0000313" key="3">
    <source>
        <dbReference type="Proteomes" id="UP000612899"/>
    </source>
</evidence>
<keyword evidence="1" id="KW-0812">Transmembrane</keyword>
<comment type="caution">
    <text evidence="2">The sequence shown here is derived from an EMBL/GenBank/DDBJ whole genome shotgun (WGS) entry which is preliminary data.</text>
</comment>
<reference evidence="2" key="1">
    <citation type="submission" date="2021-01" db="EMBL/GenBank/DDBJ databases">
        <title>Whole genome shotgun sequence of Rhizocola hellebori NBRC 109834.</title>
        <authorList>
            <person name="Komaki H."/>
            <person name="Tamura T."/>
        </authorList>
    </citation>
    <scope>NUCLEOTIDE SEQUENCE</scope>
    <source>
        <strain evidence="2">NBRC 109834</strain>
    </source>
</reference>
<keyword evidence="1" id="KW-0472">Membrane</keyword>
<keyword evidence="3" id="KW-1185">Reference proteome</keyword>
<protein>
    <submittedName>
        <fullName evidence="2">Uncharacterized protein</fullName>
    </submittedName>
</protein>
<accession>A0A8J3VMS1</accession>
<evidence type="ECO:0000313" key="2">
    <source>
        <dbReference type="EMBL" id="GIH11398.1"/>
    </source>
</evidence>
<name>A0A8J3VMS1_9ACTN</name>
<evidence type="ECO:0000256" key="1">
    <source>
        <dbReference type="SAM" id="Phobius"/>
    </source>
</evidence>
<proteinExistence type="predicted"/>
<feature type="transmembrane region" description="Helical" evidence="1">
    <location>
        <begin position="121"/>
        <end position="146"/>
    </location>
</feature>
<dbReference type="AlphaFoldDB" id="A0A8J3VMS1"/>
<gene>
    <name evidence="2" type="ORF">Rhe02_94650</name>
</gene>
<dbReference type="EMBL" id="BONY01000131">
    <property type="protein sequence ID" value="GIH11398.1"/>
    <property type="molecule type" value="Genomic_DNA"/>
</dbReference>
<dbReference type="RefSeq" id="WP_203915119.1">
    <property type="nucleotide sequence ID" value="NZ_BONY01000131.1"/>
</dbReference>
<keyword evidence="1" id="KW-1133">Transmembrane helix</keyword>